<evidence type="ECO:0000313" key="3">
    <source>
        <dbReference type="Proteomes" id="UP000772434"/>
    </source>
</evidence>
<feature type="compositionally biased region" description="Low complexity" evidence="1">
    <location>
        <begin position="276"/>
        <end position="285"/>
    </location>
</feature>
<gene>
    <name evidence="2" type="ORF">BDP27DRAFT_128500</name>
</gene>
<comment type="caution">
    <text evidence="2">The sequence shown here is derived from an EMBL/GenBank/DDBJ whole genome shotgun (WGS) entry which is preliminary data.</text>
</comment>
<feature type="region of interest" description="Disordered" evidence="1">
    <location>
        <begin position="121"/>
        <end position="209"/>
    </location>
</feature>
<keyword evidence="3" id="KW-1185">Reference proteome</keyword>
<proteinExistence type="predicted"/>
<organism evidence="2 3">
    <name type="scientific">Rhodocollybia butyracea</name>
    <dbReference type="NCBI Taxonomy" id="206335"/>
    <lineage>
        <taxon>Eukaryota</taxon>
        <taxon>Fungi</taxon>
        <taxon>Dikarya</taxon>
        <taxon>Basidiomycota</taxon>
        <taxon>Agaricomycotina</taxon>
        <taxon>Agaricomycetes</taxon>
        <taxon>Agaricomycetidae</taxon>
        <taxon>Agaricales</taxon>
        <taxon>Marasmiineae</taxon>
        <taxon>Omphalotaceae</taxon>
        <taxon>Rhodocollybia</taxon>
    </lineage>
</organism>
<reference evidence="2" key="1">
    <citation type="submission" date="2020-11" db="EMBL/GenBank/DDBJ databases">
        <authorList>
            <consortium name="DOE Joint Genome Institute"/>
            <person name="Ahrendt S."/>
            <person name="Riley R."/>
            <person name="Andreopoulos W."/>
            <person name="Labutti K."/>
            <person name="Pangilinan J."/>
            <person name="Ruiz-Duenas F.J."/>
            <person name="Barrasa J.M."/>
            <person name="Sanchez-Garcia M."/>
            <person name="Camarero S."/>
            <person name="Miyauchi S."/>
            <person name="Serrano A."/>
            <person name="Linde D."/>
            <person name="Babiker R."/>
            <person name="Drula E."/>
            <person name="Ayuso-Fernandez I."/>
            <person name="Pacheco R."/>
            <person name="Padilla G."/>
            <person name="Ferreira P."/>
            <person name="Barriuso J."/>
            <person name="Kellner H."/>
            <person name="Castanera R."/>
            <person name="Alfaro M."/>
            <person name="Ramirez L."/>
            <person name="Pisabarro A.G."/>
            <person name="Kuo A."/>
            <person name="Tritt A."/>
            <person name="Lipzen A."/>
            <person name="He G."/>
            <person name="Yan M."/>
            <person name="Ng V."/>
            <person name="Cullen D."/>
            <person name="Martin F."/>
            <person name="Rosso M.-N."/>
            <person name="Henrissat B."/>
            <person name="Hibbett D."/>
            <person name="Martinez A.T."/>
            <person name="Grigoriev I.V."/>
        </authorList>
    </citation>
    <scope>NUCLEOTIDE SEQUENCE</scope>
    <source>
        <strain evidence="2">AH 40177</strain>
    </source>
</reference>
<evidence type="ECO:0000313" key="2">
    <source>
        <dbReference type="EMBL" id="KAF9064692.1"/>
    </source>
</evidence>
<sequence>MPWPVELAMPSSFEYMYIQAHETGIPWHNSSKFSIFINLASINTISLVVTPETTVHDIREALGHRGHSRCQEHGNVYLLGVRQPLQSSSTMKQLKVQALSHFIIAPRILGGVPSLAETNGWEQCAENPDGSLKDAADIDFGTDPGANDNPAGPSTRQPRGKDKRMHEAILMEQETEGSPKPRKRKSGRRQGTKSNGKQKAGTVSDPDDHVYLESETETEIDSDGNAEITLEELADGLPSRTIPEGTARGRKKHPKRKKQRTNNEEPSSAIPEVVASSSSKEISQKSPKKQRNPIWHFFQQVPAPSSRVIQEEGDKHYRCGHGESTKVLRVSKAMKYSTNGLTTHLKDFVPDMYRFWSILYSRKSAPSAEEIEVAEGRKVFSDRPELLKYLDSITSSVERQQTLQEAFRHAADSKLGNWDQAKFEKLLIEWLVSCDQPFQEVERAEFRALLDYVHYRSTPLNIPSADTVHRRIMKKGQDMEKELLEFFKVRFRP</sequence>
<feature type="region of interest" description="Disordered" evidence="1">
    <location>
        <begin position="232"/>
        <end position="290"/>
    </location>
</feature>
<dbReference type="EMBL" id="JADNRY010000117">
    <property type="protein sequence ID" value="KAF9064692.1"/>
    <property type="molecule type" value="Genomic_DNA"/>
</dbReference>
<dbReference type="Proteomes" id="UP000772434">
    <property type="component" value="Unassembled WGS sequence"/>
</dbReference>
<feature type="compositionally biased region" description="Basic residues" evidence="1">
    <location>
        <begin position="248"/>
        <end position="260"/>
    </location>
</feature>
<accession>A0A9P5PLF9</accession>
<protein>
    <submittedName>
        <fullName evidence="2">Uncharacterized protein</fullName>
    </submittedName>
</protein>
<name>A0A9P5PLF9_9AGAR</name>
<dbReference type="AlphaFoldDB" id="A0A9P5PLF9"/>
<dbReference type="OrthoDB" id="3259181at2759"/>
<evidence type="ECO:0000256" key="1">
    <source>
        <dbReference type="SAM" id="MobiDB-lite"/>
    </source>
</evidence>
<feature type="compositionally biased region" description="Basic residues" evidence="1">
    <location>
        <begin position="180"/>
        <end position="191"/>
    </location>
</feature>